<evidence type="ECO:0000256" key="3">
    <source>
        <dbReference type="ARBA" id="ARBA00022679"/>
    </source>
</evidence>
<evidence type="ECO:0000256" key="2">
    <source>
        <dbReference type="ARBA" id="ARBA00022676"/>
    </source>
</evidence>
<dbReference type="InterPro" id="IPR057279">
    <property type="entry name" value="MGAT4"/>
</dbReference>
<feature type="non-terminal residue" evidence="6">
    <location>
        <position position="1"/>
    </location>
</feature>
<keyword evidence="2" id="KW-0328">Glycosyltransferase</keyword>
<feature type="domain" description="MGAT4 A/B/C C-terminal" evidence="5">
    <location>
        <begin position="244"/>
        <end position="376"/>
    </location>
</feature>
<dbReference type="PANTHER" id="PTHR12062:SF33">
    <property type="entry name" value="ALPHA-1,6-MANNOSYL-GLYCOPROTEIN 4-BETA-N-ACETYLGLUCOSAMINYLTRANSFERASE-LIKE"/>
    <property type="match status" value="1"/>
</dbReference>
<gene>
    <name evidence="6" type="ORF">FSP39_008008</name>
</gene>
<keyword evidence="3" id="KW-0808">Transferase</keyword>
<name>A0AA89C5K3_PINIB</name>
<proteinExistence type="predicted"/>
<dbReference type="Pfam" id="PF04666">
    <property type="entry name" value="MGAT4_cons"/>
    <property type="match status" value="1"/>
</dbReference>
<dbReference type="Proteomes" id="UP001186944">
    <property type="component" value="Unassembled WGS sequence"/>
</dbReference>
<protein>
    <recommendedName>
        <fullName evidence="8">Alpha-1,3-mannosyl-glycoprotein 4-beta-N-acetylglucosaminyltransferase C</fullName>
    </recommendedName>
</protein>
<organism evidence="6 7">
    <name type="scientific">Pinctada imbricata</name>
    <name type="common">Atlantic pearl-oyster</name>
    <name type="synonym">Pinctada martensii</name>
    <dbReference type="NCBI Taxonomy" id="66713"/>
    <lineage>
        <taxon>Eukaryota</taxon>
        <taxon>Metazoa</taxon>
        <taxon>Spiralia</taxon>
        <taxon>Lophotrochozoa</taxon>
        <taxon>Mollusca</taxon>
        <taxon>Bivalvia</taxon>
        <taxon>Autobranchia</taxon>
        <taxon>Pteriomorphia</taxon>
        <taxon>Pterioida</taxon>
        <taxon>Pterioidea</taxon>
        <taxon>Pteriidae</taxon>
        <taxon>Pinctada</taxon>
    </lineage>
</organism>
<evidence type="ECO:0000259" key="4">
    <source>
        <dbReference type="Pfam" id="PF04666"/>
    </source>
</evidence>
<dbReference type="EMBL" id="VSWD01000005">
    <property type="protein sequence ID" value="KAK3101999.1"/>
    <property type="molecule type" value="Genomic_DNA"/>
</dbReference>
<dbReference type="InterPro" id="IPR006759">
    <property type="entry name" value="Glyco_transf_54"/>
</dbReference>
<dbReference type="Pfam" id="PF23524">
    <property type="entry name" value="MGAT4A_C"/>
    <property type="match status" value="1"/>
</dbReference>
<evidence type="ECO:0000313" key="7">
    <source>
        <dbReference type="Proteomes" id="UP001186944"/>
    </source>
</evidence>
<sequence length="398" mass="46485">FLTIGIPTIKRVQDEYIIGTIRSIINCTSVEELKEIYIVIFLADFNDTWRRNISMRLYKAYTSLVEDGTLQIIEAYKEFYPPLENLKHTYNDPDLKVKWRSKQNVDYAFLFLYSQHLATYYIQMEDDIYTIPGYLKVIRDYMAEFTNPWVCLEFSELGFIGKLYHAYDLEKLAKMVLLFYEEQPCDYTYLYFNIQMLQFYRYIHKPSIFQHVGIHSSLPGKIQPLKDRFFDDFAKKFKGDNPPAKIYTNMPTSPDFMPEMAYSLSDGYFWSKGNALKGEMFVLVFDEPQHVDRIVVVTGSREHPTDKIESGKLEASLSFVGMDNNLPKCTNDIFLGAFDKGSVDVPNMREKLGPFKLHCVRVTITTDQNWWIIIKEIAIFTQTQTNKVKPLTNSSNTS</sequence>
<comment type="pathway">
    <text evidence="1">Protein modification; protein glycosylation.</text>
</comment>
<feature type="domain" description="MGAT4 conserved region" evidence="4">
    <location>
        <begin position="2"/>
        <end position="230"/>
    </location>
</feature>
<comment type="caution">
    <text evidence="6">The sequence shown here is derived from an EMBL/GenBank/DDBJ whole genome shotgun (WGS) entry which is preliminary data.</text>
</comment>
<evidence type="ECO:0000259" key="5">
    <source>
        <dbReference type="Pfam" id="PF23524"/>
    </source>
</evidence>
<dbReference type="AlphaFoldDB" id="A0AA89C5K3"/>
<dbReference type="InterPro" id="IPR056576">
    <property type="entry name" value="MGAT4_A/B/C_C"/>
</dbReference>
<dbReference type="GO" id="GO:0006487">
    <property type="term" value="P:protein N-linked glycosylation"/>
    <property type="evidence" value="ECO:0007669"/>
    <property type="project" value="TreeGrafter"/>
</dbReference>
<evidence type="ECO:0000256" key="1">
    <source>
        <dbReference type="ARBA" id="ARBA00004922"/>
    </source>
</evidence>
<accession>A0AA89C5K3</accession>
<evidence type="ECO:0000313" key="6">
    <source>
        <dbReference type="EMBL" id="KAK3101999.1"/>
    </source>
</evidence>
<dbReference type="PANTHER" id="PTHR12062">
    <property type="entry name" value="N-ACETYLGLUCOSAMINYLTRANSFERASE VI"/>
    <property type="match status" value="1"/>
</dbReference>
<evidence type="ECO:0008006" key="8">
    <source>
        <dbReference type="Google" id="ProtNLM"/>
    </source>
</evidence>
<keyword evidence="7" id="KW-1185">Reference proteome</keyword>
<dbReference type="GO" id="GO:0008375">
    <property type="term" value="F:acetylglucosaminyltransferase activity"/>
    <property type="evidence" value="ECO:0007669"/>
    <property type="project" value="TreeGrafter"/>
</dbReference>
<reference evidence="6" key="1">
    <citation type="submission" date="2019-08" db="EMBL/GenBank/DDBJ databases">
        <title>The improved chromosome-level genome for the pearl oyster Pinctada fucata martensii using PacBio sequencing and Hi-C.</title>
        <authorList>
            <person name="Zheng Z."/>
        </authorList>
    </citation>
    <scope>NUCLEOTIDE SEQUENCE</scope>
    <source>
        <strain evidence="6">ZZ-2019</strain>
        <tissue evidence="6">Adductor muscle</tissue>
    </source>
</reference>